<evidence type="ECO:0000259" key="4">
    <source>
        <dbReference type="PROSITE" id="PS50039"/>
    </source>
</evidence>
<dbReference type="InterPro" id="IPR036390">
    <property type="entry name" value="WH_DNA-bd_sf"/>
</dbReference>
<dbReference type="GO" id="GO:0005634">
    <property type="term" value="C:nucleus"/>
    <property type="evidence" value="ECO:0007669"/>
    <property type="project" value="UniProtKB-SubCell"/>
</dbReference>
<dbReference type="PROSITE" id="PS00658">
    <property type="entry name" value="FORK_HEAD_2"/>
    <property type="match status" value="1"/>
</dbReference>
<dbReference type="GO" id="GO:0000978">
    <property type="term" value="F:RNA polymerase II cis-regulatory region sequence-specific DNA binding"/>
    <property type="evidence" value="ECO:0007669"/>
    <property type="project" value="TreeGrafter"/>
</dbReference>
<dbReference type="PANTHER" id="PTHR11829">
    <property type="entry name" value="FORKHEAD BOX PROTEIN"/>
    <property type="match status" value="1"/>
</dbReference>
<reference evidence="5" key="2">
    <citation type="journal article" date="2023" name="BMC Genomics">
        <title>Pest status, molecular evolution, and epigenetic factors derived from the genome assembly of Frankliniella fusca, a thysanopteran phytovirus vector.</title>
        <authorList>
            <person name="Catto M.A."/>
            <person name="Labadie P.E."/>
            <person name="Jacobson A.L."/>
            <person name="Kennedy G.G."/>
            <person name="Srinivasan R."/>
            <person name="Hunt B.G."/>
        </authorList>
    </citation>
    <scope>NUCLEOTIDE SEQUENCE</scope>
    <source>
        <strain evidence="5">PL_HMW_Pooled</strain>
    </source>
</reference>
<name>A0AAE1HNX8_9NEOP</name>
<dbReference type="InterPro" id="IPR050211">
    <property type="entry name" value="FOX_domain-containing"/>
</dbReference>
<sequence>MPHPEQCASGRPAGRMSTPSPWVSRYWVLAGVPGPAGAPPPPFNCHPGYDVLGLWRTQYGCRAHHEQAAEKPPYSYIALIAMAICSTPSYKMTLAGIYRYIADHFPYYRENRQGWQNSIRHNLSLNDCFVKLPRLEADDARAGTGKGSYPDGTDLKPIWISKTRPFLIRNAYPTPPKCIQLIQKASIISALHPLRIQLIQSASNTYSHGHPPRIQLIQIASIMSA</sequence>
<evidence type="ECO:0000256" key="2">
    <source>
        <dbReference type="ARBA" id="ARBA00023242"/>
    </source>
</evidence>
<dbReference type="GO" id="GO:0009653">
    <property type="term" value="P:anatomical structure morphogenesis"/>
    <property type="evidence" value="ECO:0007669"/>
    <property type="project" value="TreeGrafter"/>
</dbReference>
<feature type="DNA-binding region" description="Fork-head" evidence="3">
    <location>
        <begin position="71"/>
        <end position="149"/>
    </location>
</feature>
<gene>
    <name evidence="5" type="ORF">KUF71_012837</name>
</gene>
<dbReference type="Pfam" id="PF00250">
    <property type="entry name" value="Forkhead"/>
    <property type="match status" value="1"/>
</dbReference>
<dbReference type="SMART" id="SM00339">
    <property type="entry name" value="FH"/>
    <property type="match status" value="1"/>
</dbReference>
<proteinExistence type="predicted"/>
<evidence type="ECO:0000313" key="6">
    <source>
        <dbReference type="Proteomes" id="UP001219518"/>
    </source>
</evidence>
<dbReference type="GO" id="GO:0000981">
    <property type="term" value="F:DNA-binding transcription factor activity, RNA polymerase II-specific"/>
    <property type="evidence" value="ECO:0007669"/>
    <property type="project" value="TreeGrafter"/>
</dbReference>
<keyword evidence="1 3" id="KW-0238">DNA-binding</keyword>
<dbReference type="InterPro" id="IPR030456">
    <property type="entry name" value="TF_fork_head_CS_2"/>
</dbReference>
<evidence type="ECO:0000256" key="3">
    <source>
        <dbReference type="PROSITE-ProRule" id="PRU00089"/>
    </source>
</evidence>
<evidence type="ECO:0000313" key="5">
    <source>
        <dbReference type="EMBL" id="KAK3924703.1"/>
    </source>
</evidence>
<accession>A0AAE1HNX8</accession>
<dbReference type="Gene3D" id="1.10.10.10">
    <property type="entry name" value="Winged helix-like DNA-binding domain superfamily/Winged helix DNA-binding domain"/>
    <property type="match status" value="1"/>
</dbReference>
<dbReference type="GO" id="GO:0030154">
    <property type="term" value="P:cell differentiation"/>
    <property type="evidence" value="ECO:0007669"/>
    <property type="project" value="TreeGrafter"/>
</dbReference>
<dbReference type="PROSITE" id="PS00657">
    <property type="entry name" value="FORK_HEAD_1"/>
    <property type="match status" value="1"/>
</dbReference>
<evidence type="ECO:0000256" key="1">
    <source>
        <dbReference type="ARBA" id="ARBA00023125"/>
    </source>
</evidence>
<comment type="caution">
    <text evidence="5">The sequence shown here is derived from an EMBL/GenBank/DDBJ whole genome shotgun (WGS) entry which is preliminary data.</text>
</comment>
<comment type="subcellular location">
    <subcellularLocation>
        <location evidence="3">Nucleus</location>
    </subcellularLocation>
</comment>
<dbReference type="InterPro" id="IPR036388">
    <property type="entry name" value="WH-like_DNA-bd_sf"/>
</dbReference>
<feature type="domain" description="Fork-head" evidence="4">
    <location>
        <begin position="71"/>
        <end position="149"/>
    </location>
</feature>
<dbReference type="PANTHER" id="PTHR11829:SF388">
    <property type="entry name" value="FORK HEAD DOMAIN-CONTAINING PROTEIN L1-RELATED"/>
    <property type="match status" value="1"/>
</dbReference>
<protein>
    <submittedName>
        <fullName evidence="5">Fork head domain-containing protein FD2</fullName>
    </submittedName>
</protein>
<dbReference type="PRINTS" id="PR00053">
    <property type="entry name" value="FORKHEAD"/>
</dbReference>
<dbReference type="AlphaFoldDB" id="A0AAE1HNX8"/>
<dbReference type="Proteomes" id="UP001219518">
    <property type="component" value="Unassembled WGS sequence"/>
</dbReference>
<dbReference type="InterPro" id="IPR001766">
    <property type="entry name" value="Fork_head_dom"/>
</dbReference>
<organism evidence="5 6">
    <name type="scientific">Frankliniella fusca</name>
    <dbReference type="NCBI Taxonomy" id="407009"/>
    <lineage>
        <taxon>Eukaryota</taxon>
        <taxon>Metazoa</taxon>
        <taxon>Ecdysozoa</taxon>
        <taxon>Arthropoda</taxon>
        <taxon>Hexapoda</taxon>
        <taxon>Insecta</taxon>
        <taxon>Pterygota</taxon>
        <taxon>Neoptera</taxon>
        <taxon>Paraneoptera</taxon>
        <taxon>Thysanoptera</taxon>
        <taxon>Terebrantia</taxon>
        <taxon>Thripoidea</taxon>
        <taxon>Thripidae</taxon>
        <taxon>Frankliniella</taxon>
    </lineage>
</organism>
<dbReference type="PROSITE" id="PS50039">
    <property type="entry name" value="FORK_HEAD_3"/>
    <property type="match status" value="1"/>
</dbReference>
<reference evidence="5" key="1">
    <citation type="submission" date="2021-07" db="EMBL/GenBank/DDBJ databases">
        <authorList>
            <person name="Catto M.A."/>
            <person name="Jacobson A."/>
            <person name="Kennedy G."/>
            <person name="Labadie P."/>
            <person name="Hunt B.G."/>
            <person name="Srinivasan R."/>
        </authorList>
    </citation>
    <scope>NUCLEOTIDE SEQUENCE</scope>
    <source>
        <strain evidence="5">PL_HMW_Pooled</strain>
        <tissue evidence="5">Head</tissue>
    </source>
</reference>
<dbReference type="FunFam" id="1.10.10.10:FF:000135">
    <property type="entry name" value="forkhead box protein G1"/>
    <property type="match status" value="1"/>
</dbReference>
<dbReference type="EMBL" id="JAHWGI010001196">
    <property type="protein sequence ID" value="KAK3924703.1"/>
    <property type="molecule type" value="Genomic_DNA"/>
</dbReference>
<keyword evidence="6" id="KW-1185">Reference proteome</keyword>
<dbReference type="InterPro" id="IPR018122">
    <property type="entry name" value="TF_fork_head_CS_1"/>
</dbReference>
<keyword evidence="2 3" id="KW-0539">Nucleus</keyword>
<dbReference type="SUPFAM" id="SSF46785">
    <property type="entry name" value="Winged helix' DNA-binding domain"/>
    <property type="match status" value="1"/>
</dbReference>